<keyword evidence="2" id="KW-0548">Nucleotidyltransferase</keyword>
<dbReference type="InterPro" id="IPR004821">
    <property type="entry name" value="Cyt_trans-like"/>
</dbReference>
<dbReference type="InterPro" id="IPR050385">
    <property type="entry name" value="Archaeal_FAD_synthase"/>
</dbReference>
<dbReference type="AlphaFoldDB" id="A0A1F6UQ51"/>
<dbReference type="Gene3D" id="3.40.50.620">
    <property type="entry name" value="HUPs"/>
    <property type="match status" value="1"/>
</dbReference>
<evidence type="ECO:0000313" key="4">
    <source>
        <dbReference type="EMBL" id="OGI59509.1"/>
    </source>
</evidence>
<name>A0A1F6UQ51_9BACT</name>
<evidence type="ECO:0000256" key="1">
    <source>
        <dbReference type="ARBA" id="ARBA00022679"/>
    </source>
</evidence>
<sequence length="172" mass="19671">MIIKKKSLGRRPMGKAKKVVMVSGGFDPVHIGHVRLFQEAKKLGDELVVYINNDHWLRAKKGFVFMPEEERKEIIEAFNSVDKVIISNHKKNTKDMSVCVGLIKIKPHIFANGGDRNEKDASNPDSSLYKEREIHKKLGIQMVYNIGYGGKVRSSSGLVKRVWKREIKKKKK</sequence>
<dbReference type="STRING" id="1801732.A2814_03180"/>
<evidence type="ECO:0000313" key="5">
    <source>
        <dbReference type="Proteomes" id="UP000177869"/>
    </source>
</evidence>
<dbReference type="Pfam" id="PF01467">
    <property type="entry name" value="CTP_transf_like"/>
    <property type="match status" value="1"/>
</dbReference>
<dbReference type="SUPFAM" id="SSF52374">
    <property type="entry name" value="Nucleotidylyl transferase"/>
    <property type="match status" value="1"/>
</dbReference>
<dbReference type="GO" id="GO:0016779">
    <property type="term" value="F:nucleotidyltransferase activity"/>
    <property type="evidence" value="ECO:0007669"/>
    <property type="project" value="UniProtKB-KW"/>
</dbReference>
<dbReference type="Proteomes" id="UP000177869">
    <property type="component" value="Unassembled WGS sequence"/>
</dbReference>
<evidence type="ECO:0000256" key="2">
    <source>
        <dbReference type="ARBA" id="ARBA00022695"/>
    </source>
</evidence>
<dbReference type="NCBIfam" id="TIGR00125">
    <property type="entry name" value="cyt_tran_rel"/>
    <property type="match status" value="1"/>
</dbReference>
<proteinExistence type="predicted"/>
<gene>
    <name evidence="4" type="ORF">A2814_03180</name>
</gene>
<organism evidence="4 5">
    <name type="scientific">Candidatus Nomurabacteria bacterium RIFCSPHIGHO2_01_FULL_38_19</name>
    <dbReference type="NCBI Taxonomy" id="1801732"/>
    <lineage>
        <taxon>Bacteria</taxon>
        <taxon>Candidatus Nomuraibacteriota</taxon>
    </lineage>
</organism>
<protein>
    <recommendedName>
        <fullName evidence="3">Cytidyltransferase-like domain-containing protein</fullName>
    </recommendedName>
</protein>
<dbReference type="InterPro" id="IPR014729">
    <property type="entry name" value="Rossmann-like_a/b/a_fold"/>
</dbReference>
<feature type="domain" description="Cytidyltransferase-like" evidence="3">
    <location>
        <begin position="23"/>
        <end position="113"/>
    </location>
</feature>
<comment type="caution">
    <text evidence="4">The sequence shown here is derived from an EMBL/GenBank/DDBJ whole genome shotgun (WGS) entry which is preliminary data.</text>
</comment>
<keyword evidence="1" id="KW-0808">Transferase</keyword>
<accession>A0A1F6UQ51</accession>
<evidence type="ECO:0000259" key="3">
    <source>
        <dbReference type="Pfam" id="PF01467"/>
    </source>
</evidence>
<dbReference type="PANTHER" id="PTHR43793">
    <property type="entry name" value="FAD SYNTHASE"/>
    <property type="match status" value="1"/>
</dbReference>
<reference evidence="4 5" key="1">
    <citation type="journal article" date="2016" name="Nat. Commun.">
        <title>Thousands of microbial genomes shed light on interconnected biogeochemical processes in an aquifer system.</title>
        <authorList>
            <person name="Anantharaman K."/>
            <person name="Brown C.T."/>
            <person name="Hug L.A."/>
            <person name="Sharon I."/>
            <person name="Castelle C.J."/>
            <person name="Probst A.J."/>
            <person name="Thomas B.C."/>
            <person name="Singh A."/>
            <person name="Wilkins M.J."/>
            <person name="Karaoz U."/>
            <person name="Brodie E.L."/>
            <person name="Williams K.H."/>
            <person name="Hubbard S.S."/>
            <person name="Banfield J.F."/>
        </authorList>
    </citation>
    <scope>NUCLEOTIDE SEQUENCE [LARGE SCALE GENOMIC DNA]</scope>
</reference>
<dbReference type="PANTHER" id="PTHR43793:SF1">
    <property type="entry name" value="FAD SYNTHASE"/>
    <property type="match status" value="1"/>
</dbReference>
<dbReference type="EMBL" id="MFTI01000032">
    <property type="protein sequence ID" value="OGI59509.1"/>
    <property type="molecule type" value="Genomic_DNA"/>
</dbReference>